<evidence type="ECO:0000313" key="4">
    <source>
        <dbReference type="Proteomes" id="UP000305709"/>
    </source>
</evidence>
<comment type="caution">
    <text evidence="3">The sequence shown here is derived from an EMBL/GenBank/DDBJ whole genome shotgun (WGS) entry which is preliminary data.</text>
</comment>
<protein>
    <recommendedName>
        <fullName evidence="5">Helix-turn-helix domain-containing protein</fullName>
    </recommendedName>
</protein>
<proteinExistence type="predicted"/>
<organism evidence="3 4">
    <name type="scientific">Rubellimicrobium roseum</name>
    <dbReference type="NCBI Taxonomy" id="687525"/>
    <lineage>
        <taxon>Bacteria</taxon>
        <taxon>Pseudomonadati</taxon>
        <taxon>Pseudomonadota</taxon>
        <taxon>Alphaproteobacteria</taxon>
        <taxon>Rhodobacterales</taxon>
        <taxon>Roseobacteraceae</taxon>
        <taxon>Rubellimicrobium</taxon>
    </lineage>
</organism>
<reference evidence="3 4" key="1">
    <citation type="submission" date="2019-06" db="EMBL/GenBank/DDBJ databases">
        <authorList>
            <person name="Jiang L."/>
        </authorList>
    </citation>
    <scope>NUCLEOTIDE SEQUENCE [LARGE SCALE GENOMIC DNA]</scope>
    <source>
        <strain evidence="3 4">YIM 48858</strain>
    </source>
</reference>
<evidence type="ECO:0000256" key="2">
    <source>
        <dbReference type="SAM" id="MobiDB-lite"/>
    </source>
</evidence>
<feature type="region of interest" description="Disordered" evidence="2">
    <location>
        <begin position="75"/>
        <end position="94"/>
    </location>
</feature>
<feature type="coiled-coil region" evidence="1">
    <location>
        <begin position="105"/>
        <end position="154"/>
    </location>
</feature>
<dbReference type="EMBL" id="VDFV01000075">
    <property type="protein sequence ID" value="TNC60782.1"/>
    <property type="molecule type" value="Genomic_DNA"/>
</dbReference>
<keyword evidence="4" id="KW-1185">Reference proteome</keyword>
<sequence>MLQQVNTSLQRQRKAMEYALVDAAKLVKVNRSTLFRAIKAGRLSARRDDDGTYRVDASELARAYDLQHVSHKPDGALHSAAQGADAPATSTQGQGASAELALFRVQMLEEQLTREREERERERSRWDQERDTILERERDTVADLRKRLDRAEERVLALSAPPSQPPVPATAVVEPVAPAPLVPPKPPAGFLARLFGRA</sequence>
<evidence type="ECO:0000256" key="1">
    <source>
        <dbReference type="SAM" id="Coils"/>
    </source>
</evidence>
<dbReference type="Proteomes" id="UP000305709">
    <property type="component" value="Unassembled WGS sequence"/>
</dbReference>
<evidence type="ECO:0008006" key="5">
    <source>
        <dbReference type="Google" id="ProtNLM"/>
    </source>
</evidence>
<gene>
    <name evidence="3" type="ORF">FHG71_21720</name>
</gene>
<accession>A0A5C4N4Z8</accession>
<evidence type="ECO:0000313" key="3">
    <source>
        <dbReference type="EMBL" id="TNC60782.1"/>
    </source>
</evidence>
<name>A0A5C4N4Z8_9RHOB</name>
<dbReference type="AlphaFoldDB" id="A0A5C4N4Z8"/>
<keyword evidence="1" id="KW-0175">Coiled coil</keyword>